<dbReference type="Proteomes" id="UP000507470">
    <property type="component" value="Unassembled WGS sequence"/>
</dbReference>
<gene>
    <name evidence="1" type="ORF">MCOR_24524</name>
</gene>
<organism evidence="1 2">
    <name type="scientific">Mytilus coruscus</name>
    <name type="common">Sea mussel</name>
    <dbReference type="NCBI Taxonomy" id="42192"/>
    <lineage>
        <taxon>Eukaryota</taxon>
        <taxon>Metazoa</taxon>
        <taxon>Spiralia</taxon>
        <taxon>Lophotrochozoa</taxon>
        <taxon>Mollusca</taxon>
        <taxon>Bivalvia</taxon>
        <taxon>Autobranchia</taxon>
        <taxon>Pteriomorphia</taxon>
        <taxon>Mytilida</taxon>
        <taxon>Mytiloidea</taxon>
        <taxon>Mytilidae</taxon>
        <taxon>Mytilinae</taxon>
        <taxon>Mytilus</taxon>
    </lineage>
</organism>
<evidence type="ECO:0000313" key="2">
    <source>
        <dbReference type="Proteomes" id="UP000507470"/>
    </source>
</evidence>
<name>A0A6J8C2S6_MYTCO</name>
<evidence type="ECO:0000313" key="1">
    <source>
        <dbReference type="EMBL" id="CAC5389359.1"/>
    </source>
</evidence>
<accession>A0A6J8C2S6</accession>
<protein>
    <submittedName>
        <fullName evidence="1">Uncharacterized protein</fullName>
    </submittedName>
</protein>
<keyword evidence="2" id="KW-1185">Reference proteome</keyword>
<proteinExistence type="predicted"/>
<reference evidence="1 2" key="1">
    <citation type="submission" date="2020-06" db="EMBL/GenBank/DDBJ databases">
        <authorList>
            <person name="Li R."/>
            <person name="Bekaert M."/>
        </authorList>
    </citation>
    <scope>NUCLEOTIDE SEQUENCE [LARGE SCALE GENOMIC DNA]</scope>
    <source>
        <strain evidence="2">wild</strain>
    </source>
</reference>
<sequence>MAKSWKDETEMEEVYRQLYEDFDYDETREDEEDLGMVVDEKIKERERRKQEKEDERYQQVMREADEDLCVPMVTTKRQEQERDQRRYRQVLIEADEDMCIPIVTGRSQATDEEQYHQILKEADEDLCVPTATPKDHKIRLSFGIHPRFFLLKSTTTLDTFFKN</sequence>
<dbReference type="EMBL" id="CACVKT020004331">
    <property type="protein sequence ID" value="CAC5389359.1"/>
    <property type="molecule type" value="Genomic_DNA"/>
</dbReference>
<dbReference type="AlphaFoldDB" id="A0A6J8C2S6"/>